<dbReference type="AlphaFoldDB" id="A0A844P2H8"/>
<protein>
    <submittedName>
        <fullName evidence="1">DUF945 family protein</fullName>
    </submittedName>
</protein>
<accession>A0A844P2H8</accession>
<evidence type="ECO:0000313" key="1">
    <source>
        <dbReference type="EMBL" id="MUK49578.1"/>
    </source>
</evidence>
<gene>
    <name evidence="1" type="ORF">GNP88_10390</name>
</gene>
<reference evidence="1 2" key="1">
    <citation type="submission" date="2019-11" db="EMBL/GenBank/DDBJ databases">
        <title>Using colonization assays and comparative genomics to discover symbiosis behaviors and factors in Vibrio fischeri.</title>
        <authorList>
            <person name="Bongrand C."/>
            <person name="Moriano-Gutierrez S."/>
            <person name="Arevalo P."/>
            <person name="Mcfall-Ngai M."/>
            <person name="Visick K."/>
            <person name="Polz M.F."/>
            <person name="Ruby E.G."/>
        </authorList>
    </citation>
    <scope>NUCLEOTIDE SEQUENCE [LARGE SCALE GENOMIC DNA]</scope>
    <source>
        <strain evidence="2">emors.4.1</strain>
    </source>
</reference>
<dbReference type="Pfam" id="PF06097">
    <property type="entry name" value="DUF945"/>
    <property type="match status" value="1"/>
</dbReference>
<dbReference type="PROSITE" id="PS51257">
    <property type="entry name" value="PROKAR_LIPOPROTEIN"/>
    <property type="match status" value="1"/>
</dbReference>
<comment type="caution">
    <text evidence="1">The sequence shown here is derived from an EMBL/GenBank/DDBJ whole genome shotgun (WGS) entry which is preliminary data.</text>
</comment>
<dbReference type="EMBL" id="WOBN01000016">
    <property type="protein sequence ID" value="MUK49578.1"/>
    <property type="molecule type" value="Genomic_DNA"/>
</dbReference>
<evidence type="ECO:0000313" key="2">
    <source>
        <dbReference type="Proteomes" id="UP000448038"/>
    </source>
</evidence>
<sequence>MNELKKYAAIGGAIALVACWPFATGKIGEAIFKDGIASYDNSVIAIENLSYDRGYLSSTAQSRIHVVDPGLSAELEHAGYPTDIIVNHEISHGLLSISSVSTFETEANKSDFIKGLKLTTESQLTGTTDLLLSSQDANFVNDDLRAQGVEKLFVAASEVSATVQKDGQFFLVYNLPKTELRLDNQSEFIVDNVKGQSVGHYVGDIFIGEANIGMDKLLLNDVEGQNHNEVKGFNYTSINQIKEVKDKPEDNVLTSSNKLTINEVVTDSGTLENGVFDLSFEELNYDALIKLVPLLQEQEITPEKVQQLMLSFDLLAAKGFKVNLNEFSADVLGSKVNSQILLTLPAGTARASQNADKLVQTLQGSSELVIAKKLVDETPELRMQMDELLVNEFATEEGDNYRLSAKIANGQIELPNGQKMPLFMLLGFLTYLR</sequence>
<dbReference type="InterPro" id="IPR010352">
    <property type="entry name" value="DUF945"/>
</dbReference>
<dbReference type="RefSeq" id="WP_155653318.1">
    <property type="nucleotide sequence ID" value="NZ_WOBF01000022.1"/>
</dbReference>
<name>A0A844P2H8_ALIFS</name>
<proteinExistence type="predicted"/>
<dbReference type="Proteomes" id="UP000448038">
    <property type="component" value="Unassembled WGS sequence"/>
</dbReference>
<organism evidence="1 2">
    <name type="scientific">Aliivibrio fischeri</name>
    <name type="common">Vibrio fischeri</name>
    <dbReference type="NCBI Taxonomy" id="668"/>
    <lineage>
        <taxon>Bacteria</taxon>
        <taxon>Pseudomonadati</taxon>
        <taxon>Pseudomonadota</taxon>
        <taxon>Gammaproteobacteria</taxon>
        <taxon>Vibrionales</taxon>
        <taxon>Vibrionaceae</taxon>
        <taxon>Aliivibrio</taxon>
    </lineage>
</organism>